<dbReference type="Proteomes" id="UP000789570">
    <property type="component" value="Unassembled WGS sequence"/>
</dbReference>
<feature type="non-terminal residue" evidence="1">
    <location>
        <position position="48"/>
    </location>
</feature>
<reference evidence="1" key="1">
    <citation type="submission" date="2021-06" db="EMBL/GenBank/DDBJ databases">
        <authorList>
            <person name="Kallberg Y."/>
            <person name="Tangrot J."/>
            <person name="Rosling A."/>
        </authorList>
    </citation>
    <scope>NUCLEOTIDE SEQUENCE</scope>
    <source>
        <strain evidence="1">UK204</strain>
    </source>
</reference>
<sequence length="48" mass="5466">MAIQNGNTITQFFSPIQNELDIQTVDAYLNELESYNNIDSLSIESEIE</sequence>
<evidence type="ECO:0000313" key="2">
    <source>
        <dbReference type="Proteomes" id="UP000789570"/>
    </source>
</evidence>
<accession>A0A9N9HX06</accession>
<proteinExistence type="predicted"/>
<comment type="caution">
    <text evidence="1">The sequence shown here is derived from an EMBL/GenBank/DDBJ whole genome shotgun (WGS) entry which is preliminary data.</text>
</comment>
<dbReference type="AlphaFoldDB" id="A0A9N9HX06"/>
<name>A0A9N9HX06_9GLOM</name>
<gene>
    <name evidence="1" type="ORF">FCALED_LOCUS13871</name>
</gene>
<protein>
    <submittedName>
        <fullName evidence="1">11991_t:CDS:1</fullName>
    </submittedName>
</protein>
<keyword evidence="2" id="KW-1185">Reference proteome</keyword>
<evidence type="ECO:0000313" key="1">
    <source>
        <dbReference type="EMBL" id="CAG8710103.1"/>
    </source>
</evidence>
<dbReference type="EMBL" id="CAJVPQ010008804">
    <property type="protein sequence ID" value="CAG8710103.1"/>
    <property type="molecule type" value="Genomic_DNA"/>
</dbReference>
<organism evidence="1 2">
    <name type="scientific">Funneliformis caledonium</name>
    <dbReference type="NCBI Taxonomy" id="1117310"/>
    <lineage>
        <taxon>Eukaryota</taxon>
        <taxon>Fungi</taxon>
        <taxon>Fungi incertae sedis</taxon>
        <taxon>Mucoromycota</taxon>
        <taxon>Glomeromycotina</taxon>
        <taxon>Glomeromycetes</taxon>
        <taxon>Glomerales</taxon>
        <taxon>Glomeraceae</taxon>
        <taxon>Funneliformis</taxon>
    </lineage>
</organism>